<dbReference type="AlphaFoldDB" id="A0A6N4QCT4"/>
<name>A0A6N4QCT4_9LEPT</name>
<accession>A0A6N4QCT4</accession>
<dbReference type="EMBL" id="RQFF01000026">
    <property type="protein sequence ID" value="TGK70856.1"/>
    <property type="molecule type" value="Genomic_DNA"/>
</dbReference>
<protein>
    <submittedName>
        <fullName evidence="1">Uncharacterized protein</fullName>
    </submittedName>
</protein>
<gene>
    <name evidence="1" type="ORF">EHQ18_08695</name>
</gene>
<reference evidence="1" key="1">
    <citation type="journal article" date="2019" name="PLoS Negl. Trop. Dis.">
        <title>Revisiting the worldwide diversity of Leptospira species in the environment.</title>
        <authorList>
            <person name="Vincent A.T."/>
            <person name="Schiettekatte O."/>
            <person name="Bourhy P."/>
            <person name="Veyrier F.J."/>
            <person name="Picardeau M."/>
        </authorList>
    </citation>
    <scope>NUCLEOTIDE SEQUENCE [LARGE SCALE GENOMIC DNA]</scope>
    <source>
        <strain evidence="1">201800293</strain>
    </source>
</reference>
<organism evidence="1 2">
    <name type="scientific">Leptospira kanakyensis</name>
    <dbReference type="NCBI Taxonomy" id="2484968"/>
    <lineage>
        <taxon>Bacteria</taxon>
        <taxon>Pseudomonadati</taxon>
        <taxon>Spirochaetota</taxon>
        <taxon>Spirochaetia</taxon>
        <taxon>Leptospirales</taxon>
        <taxon>Leptospiraceae</taxon>
        <taxon>Leptospira</taxon>
    </lineage>
</organism>
<sequence length="226" mass="26688">MKQYLTILILIFLISDSPKSQETIKDWQLGPDEETLEPGVKYSRSKDIEQEFIMYNLDPRDIAKKHVRPFVGLLKKVIKEKDFDKLVYLTLGVQSEIGKKMGGLESIISDDLHQIDENWKKIFRKTGKDPYCNYEKLLTTVVKEILIVPYSAKKPRPSSINERTNFNVEYLITINPNTINFHTLLVMVRFDNQTDEKWYYVTRYFKHCPIPNLVPDYNEHDYHLKP</sequence>
<dbReference type="RefSeq" id="WP_135633509.1">
    <property type="nucleotide sequence ID" value="NZ_RQFE01000021.1"/>
</dbReference>
<dbReference type="Proteomes" id="UP000297239">
    <property type="component" value="Unassembled WGS sequence"/>
</dbReference>
<keyword evidence="2" id="KW-1185">Reference proteome</keyword>
<evidence type="ECO:0000313" key="1">
    <source>
        <dbReference type="EMBL" id="TGK70856.1"/>
    </source>
</evidence>
<comment type="caution">
    <text evidence="1">The sequence shown here is derived from an EMBL/GenBank/DDBJ whole genome shotgun (WGS) entry which is preliminary data.</text>
</comment>
<evidence type="ECO:0000313" key="2">
    <source>
        <dbReference type="Proteomes" id="UP000297239"/>
    </source>
</evidence>
<proteinExistence type="predicted"/>